<keyword evidence="3" id="KW-1185">Reference proteome</keyword>
<dbReference type="Proteomes" id="UP000614350">
    <property type="component" value="Unassembled WGS sequence"/>
</dbReference>
<comment type="caution">
    <text evidence="2">The sequence shown here is derived from an EMBL/GenBank/DDBJ whole genome shotgun (WGS) entry which is preliminary data.</text>
</comment>
<dbReference type="EMBL" id="JACSEA010000016">
    <property type="protein sequence ID" value="KAF7384269.1"/>
    <property type="molecule type" value="Genomic_DNA"/>
</dbReference>
<feature type="compositionally biased region" description="Basic and acidic residues" evidence="1">
    <location>
        <begin position="1"/>
        <end position="11"/>
    </location>
</feature>
<sequence length="175" mass="19491">MNADAYDERLDGSSSGSFEREGREGNQPVTTDKLLSKGRPVDADNKFLLRVARDADNELSLVKASRFHCIYTLCDEKTEPSTGSSSSTMEKAFLPYVFSNNISYGSSPIQRTVDFIRQNRFASRTYDVGEEEEEEEEDEEEEKVVMVVEGEEDDRRRRIIGVPTAAAATAAAACN</sequence>
<proteinExistence type="predicted"/>
<reference evidence="2" key="1">
    <citation type="journal article" date="2020" name="G3 (Bethesda)">
        <title>High-Quality Assemblies for Three Invasive Social Wasps from the &lt;i&gt;Vespula&lt;/i&gt; Genus.</title>
        <authorList>
            <person name="Harrop T.W.R."/>
            <person name="Guhlin J."/>
            <person name="McLaughlin G.M."/>
            <person name="Permina E."/>
            <person name="Stockwell P."/>
            <person name="Gilligan J."/>
            <person name="Le Lec M.F."/>
            <person name="Gruber M.A.M."/>
            <person name="Quinn O."/>
            <person name="Lovegrove M."/>
            <person name="Duncan E.J."/>
            <person name="Remnant E.J."/>
            <person name="Van Eeckhoven J."/>
            <person name="Graham B."/>
            <person name="Knapp R.A."/>
            <person name="Langford K.W."/>
            <person name="Kronenberg Z."/>
            <person name="Press M.O."/>
            <person name="Eacker S.M."/>
            <person name="Wilson-Rankin E.E."/>
            <person name="Purcell J."/>
            <person name="Lester P.J."/>
            <person name="Dearden P.K."/>
        </authorList>
    </citation>
    <scope>NUCLEOTIDE SEQUENCE</scope>
    <source>
        <strain evidence="2">Marl-1</strain>
    </source>
</reference>
<evidence type="ECO:0000313" key="3">
    <source>
        <dbReference type="Proteomes" id="UP000614350"/>
    </source>
</evidence>
<accession>A0A834JBZ7</accession>
<protein>
    <submittedName>
        <fullName evidence="2">Uncharacterized protein</fullName>
    </submittedName>
</protein>
<evidence type="ECO:0000313" key="2">
    <source>
        <dbReference type="EMBL" id="KAF7384269.1"/>
    </source>
</evidence>
<dbReference type="AlphaFoldDB" id="A0A834JBZ7"/>
<gene>
    <name evidence="2" type="ORF">HZH66_012519</name>
</gene>
<organism evidence="2 3">
    <name type="scientific">Vespula vulgaris</name>
    <name type="common">Yellow jacket</name>
    <name type="synonym">Wasp</name>
    <dbReference type="NCBI Taxonomy" id="7454"/>
    <lineage>
        <taxon>Eukaryota</taxon>
        <taxon>Metazoa</taxon>
        <taxon>Ecdysozoa</taxon>
        <taxon>Arthropoda</taxon>
        <taxon>Hexapoda</taxon>
        <taxon>Insecta</taxon>
        <taxon>Pterygota</taxon>
        <taxon>Neoptera</taxon>
        <taxon>Endopterygota</taxon>
        <taxon>Hymenoptera</taxon>
        <taxon>Apocrita</taxon>
        <taxon>Aculeata</taxon>
        <taxon>Vespoidea</taxon>
        <taxon>Vespidae</taxon>
        <taxon>Vespinae</taxon>
        <taxon>Vespula</taxon>
    </lineage>
</organism>
<name>A0A834JBZ7_VESVU</name>
<evidence type="ECO:0000256" key="1">
    <source>
        <dbReference type="SAM" id="MobiDB-lite"/>
    </source>
</evidence>
<feature type="region of interest" description="Disordered" evidence="1">
    <location>
        <begin position="1"/>
        <end position="38"/>
    </location>
</feature>